<accession>A0A6J4TA05</accession>
<dbReference type="EMBL" id="CADCVK010000505">
    <property type="protein sequence ID" value="CAA9517752.1"/>
    <property type="molecule type" value="Genomic_DNA"/>
</dbReference>
<feature type="non-terminal residue" evidence="1">
    <location>
        <position position="1"/>
    </location>
</feature>
<reference evidence="1" key="1">
    <citation type="submission" date="2020-02" db="EMBL/GenBank/DDBJ databases">
        <authorList>
            <person name="Meier V. D."/>
        </authorList>
    </citation>
    <scope>NUCLEOTIDE SEQUENCE</scope>
    <source>
        <strain evidence="1">AVDCRST_MAG12</strain>
    </source>
</reference>
<name>A0A6J4TA05_9ACTN</name>
<evidence type="ECO:0000313" key="1">
    <source>
        <dbReference type="EMBL" id="CAA9517752.1"/>
    </source>
</evidence>
<gene>
    <name evidence="1" type="ORF">AVDCRST_MAG12-3594</name>
</gene>
<feature type="non-terminal residue" evidence="1">
    <location>
        <position position="20"/>
    </location>
</feature>
<dbReference type="AlphaFoldDB" id="A0A6J4TA05"/>
<protein>
    <submittedName>
        <fullName evidence="1">Uncharacterized protein</fullName>
    </submittedName>
</protein>
<proteinExistence type="predicted"/>
<organism evidence="1">
    <name type="scientific">uncultured Rubrobacteraceae bacterium</name>
    <dbReference type="NCBI Taxonomy" id="349277"/>
    <lineage>
        <taxon>Bacteria</taxon>
        <taxon>Bacillati</taxon>
        <taxon>Actinomycetota</taxon>
        <taxon>Rubrobacteria</taxon>
        <taxon>Rubrobacterales</taxon>
        <taxon>Rubrobacteraceae</taxon>
        <taxon>environmental samples</taxon>
    </lineage>
</organism>
<sequence length="20" mass="1902">GLCRGVEAARGLEGGPVFGG</sequence>